<keyword evidence="2" id="KW-1133">Transmembrane helix</keyword>
<comment type="caution">
    <text evidence="3">The sequence shown here is derived from an EMBL/GenBank/DDBJ whole genome shotgun (WGS) entry which is preliminary data.</text>
</comment>
<feature type="transmembrane region" description="Helical" evidence="2">
    <location>
        <begin position="6"/>
        <end position="27"/>
    </location>
</feature>
<reference evidence="3 4" key="1">
    <citation type="submission" date="2020-04" db="EMBL/GenBank/DDBJ databases">
        <authorList>
            <person name="Klaysubun C."/>
            <person name="Duangmal K."/>
            <person name="Lipun K."/>
        </authorList>
    </citation>
    <scope>NUCLEOTIDE SEQUENCE [LARGE SCALE GENOMIC DNA]</scope>
    <source>
        <strain evidence="3 4">K10HN5</strain>
    </source>
</reference>
<dbReference type="RefSeq" id="WP_169384194.1">
    <property type="nucleotide sequence ID" value="NZ_JAAXLA010000063.1"/>
</dbReference>
<proteinExistence type="predicted"/>
<accession>A0ABX1SKD1</accession>
<keyword evidence="2" id="KW-0472">Membrane</keyword>
<sequence length="174" mass="18044">MDQALALWEFALWGAFGGVAVEILQVIGAIKRTKNLPWLEYGEVSLPALLVSAVLRLGLGAGLAVALGQAGQIAGSVGAVAVGIAAPLIVEQMGKQVPHGQPYDYAQAPERGNPLPPPSSGGRRIGGAGGGSDPGQPREVDGRWTPRRRAVGKEVLLGLFRSTPAFGGTTEYWP</sequence>
<evidence type="ECO:0000256" key="2">
    <source>
        <dbReference type="SAM" id="Phobius"/>
    </source>
</evidence>
<feature type="compositionally biased region" description="Gly residues" evidence="1">
    <location>
        <begin position="123"/>
        <end position="133"/>
    </location>
</feature>
<gene>
    <name evidence="3" type="ORF">HF526_25985</name>
</gene>
<feature type="transmembrane region" description="Helical" evidence="2">
    <location>
        <begin position="73"/>
        <end position="90"/>
    </location>
</feature>
<evidence type="ECO:0000313" key="4">
    <source>
        <dbReference type="Proteomes" id="UP000820669"/>
    </source>
</evidence>
<evidence type="ECO:0000256" key="1">
    <source>
        <dbReference type="SAM" id="MobiDB-lite"/>
    </source>
</evidence>
<name>A0ABX1SKD1_9PSEU</name>
<dbReference type="Proteomes" id="UP000820669">
    <property type="component" value="Unassembled WGS sequence"/>
</dbReference>
<protein>
    <submittedName>
        <fullName evidence="3">Uncharacterized protein</fullName>
    </submittedName>
</protein>
<dbReference type="EMBL" id="JAAXLA010000063">
    <property type="protein sequence ID" value="NMI00730.1"/>
    <property type="molecule type" value="Genomic_DNA"/>
</dbReference>
<feature type="transmembrane region" description="Helical" evidence="2">
    <location>
        <begin position="48"/>
        <end position="67"/>
    </location>
</feature>
<organism evidence="3 4">
    <name type="scientific">Pseudonocardia acidicola</name>
    <dbReference type="NCBI Taxonomy" id="2724939"/>
    <lineage>
        <taxon>Bacteria</taxon>
        <taxon>Bacillati</taxon>
        <taxon>Actinomycetota</taxon>
        <taxon>Actinomycetes</taxon>
        <taxon>Pseudonocardiales</taxon>
        <taxon>Pseudonocardiaceae</taxon>
        <taxon>Pseudonocardia</taxon>
    </lineage>
</organism>
<keyword evidence="4" id="KW-1185">Reference proteome</keyword>
<evidence type="ECO:0000313" key="3">
    <source>
        <dbReference type="EMBL" id="NMI00730.1"/>
    </source>
</evidence>
<keyword evidence="2" id="KW-0812">Transmembrane</keyword>
<feature type="region of interest" description="Disordered" evidence="1">
    <location>
        <begin position="100"/>
        <end position="147"/>
    </location>
</feature>